<dbReference type="NCBIfam" id="TIGR00254">
    <property type="entry name" value="GGDEF"/>
    <property type="match status" value="1"/>
</dbReference>
<name>A0A0G2Z4Z0_9BACT</name>
<dbReference type="Pfam" id="PF00990">
    <property type="entry name" value="GGDEF"/>
    <property type="match status" value="1"/>
</dbReference>
<gene>
    <name evidence="2" type="ORF">IX53_01310</name>
</gene>
<dbReference type="InterPro" id="IPR029016">
    <property type="entry name" value="GAF-like_dom_sf"/>
</dbReference>
<dbReference type="InterPro" id="IPR029787">
    <property type="entry name" value="Nucleotide_cyclase"/>
</dbReference>
<dbReference type="SMART" id="SM00267">
    <property type="entry name" value="GGDEF"/>
    <property type="match status" value="1"/>
</dbReference>
<dbReference type="GO" id="GO:0005886">
    <property type="term" value="C:plasma membrane"/>
    <property type="evidence" value="ECO:0007669"/>
    <property type="project" value="TreeGrafter"/>
</dbReference>
<dbReference type="KEGG" id="kpf:IX53_01310"/>
<dbReference type="EMBL" id="CP011232">
    <property type="protein sequence ID" value="AKI96680.1"/>
    <property type="molecule type" value="Genomic_DNA"/>
</dbReference>
<dbReference type="PANTHER" id="PTHR45138:SF6">
    <property type="entry name" value="DIGUANYLATE CYCLASE DGCN"/>
    <property type="match status" value="1"/>
</dbReference>
<organism evidence="2 3">
    <name type="scientific">Kosmotoga pacifica</name>
    <dbReference type="NCBI Taxonomy" id="1330330"/>
    <lineage>
        <taxon>Bacteria</taxon>
        <taxon>Thermotogati</taxon>
        <taxon>Thermotogota</taxon>
        <taxon>Thermotogae</taxon>
        <taxon>Kosmotogales</taxon>
        <taxon>Kosmotogaceae</taxon>
        <taxon>Kosmotoga</taxon>
    </lineage>
</organism>
<dbReference type="SUPFAM" id="SSF55073">
    <property type="entry name" value="Nucleotide cyclase"/>
    <property type="match status" value="1"/>
</dbReference>
<dbReference type="AlphaFoldDB" id="A0A0G2Z4Z0"/>
<dbReference type="Gene3D" id="3.30.450.40">
    <property type="match status" value="1"/>
</dbReference>
<evidence type="ECO:0000313" key="2">
    <source>
        <dbReference type="EMBL" id="AKI96680.1"/>
    </source>
</evidence>
<dbReference type="InterPro" id="IPR050469">
    <property type="entry name" value="Diguanylate_Cyclase"/>
</dbReference>
<evidence type="ECO:0000259" key="1">
    <source>
        <dbReference type="PROSITE" id="PS50887"/>
    </source>
</evidence>
<dbReference type="PANTHER" id="PTHR45138">
    <property type="entry name" value="REGULATORY COMPONENTS OF SENSORY TRANSDUCTION SYSTEM"/>
    <property type="match status" value="1"/>
</dbReference>
<dbReference type="PROSITE" id="PS50887">
    <property type="entry name" value="GGDEF"/>
    <property type="match status" value="1"/>
</dbReference>
<protein>
    <recommendedName>
        <fullName evidence="1">GGDEF domain-containing protein</fullName>
    </recommendedName>
</protein>
<dbReference type="Proteomes" id="UP000035159">
    <property type="component" value="Chromosome"/>
</dbReference>
<reference evidence="2 3" key="1">
    <citation type="submission" date="2015-04" db="EMBL/GenBank/DDBJ databases">
        <title>Complete Genome Sequence of Kosmotoga pacifica SLHLJ1.</title>
        <authorList>
            <person name="Jiang L.J."/>
            <person name="Shao Z.Z."/>
            <person name="Jebbar M."/>
        </authorList>
    </citation>
    <scope>NUCLEOTIDE SEQUENCE [LARGE SCALE GENOMIC DNA]</scope>
    <source>
        <strain evidence="2 3">SLHLJ1</strain>
    </source>
</reference>
<proteinExistence type="predicted"/>
<dbReference type="GO" id="GO:0043709">
    <property type="term" value="P:cell adhesion involved in single-species biofilm formation"/>
    <property type="evidence" value="ECO:0007669"/>
    <property type="project" value="TreeGrafter"/>
</dbReference>
<dbReference type="Gene3D" id="3.30.70.270">
    <property type="match status" value="1"/>
</dbReference>
<dbReference type="InterPro" id="IPR043128">
    <property type="entry name" value="Rev_trsase/Diguanyl_cyclase"/>
</dbReference>
<accession>A0A0G2Z4Z0</accession>
<sequence>MFSEEFEIRVRKAHLPPMVIYLSENLNIKFDVSLKVHRDPSQVPYAVFQLVKALRKMKIPIQSVRYVDDPRDQSAFIKVEKGTQLSYELLKRSVEDIIYHLLSTDKGKEVLFPLFYEAANLSNALSNLNALLSEATRSLDWGKITYAVFTGLTAGYCGSFNRAFFLHYVPKEEKFEITSAFGPADNEEAHRVWEEIELLDMGLSDFFANYNQKAFESRLEKRVKGIEITFSEFEGTSLQEIVEKKKMYHIQSVEELPETLRNKLGFSGEMLAVPVFTSMRFFGIFLLDNYFDKKPISRLQKKVAEIFSKQYSVLWESHILFSKTKELAEKDSITGLYNRHELNKFINDQTSFDTDICSLVFIDVDRFKAVNDKHGHSEGDRVLKKIGDIILSETRTGVDRAFRYGGDEFVILLPLEKNAARNVIERIKKRIETTTPVSISYGIASFPDDSKDFHELLKLADKRTYLMKREKSE</sequence>
<dbReference type="GO" id="GO:0052621">
    <property type="term" value="F:diguanylate cyclase activity"/>
    <property type="evidence" value="ECO:0007669"/>
    <property type="project" value="TreeGrafter"/>
</dbReference>
<dbReference type="RefSeq" id="WP_047753815.1">
    <property type="nucleotide sequence ID" value="NZ_CAJUHA010000022.1"/>
</dbReference>
<keyword evidence="3" id="KW-1185">Reference proteome</keyword>
<evidence type="ECO:0000313" key="3">
    <source>
        <dbReference type="Proteomes" id="UP000035159"/>
    </source>
</evidence>
<feature type="domain" description="GGDEF" evidence="1">
    <location>
        <begin position="355"/>
        <end position="473"/>
    </location>
</feature>
<dbReference type="InterPro" id="IPR000160">
    <property type="entry name" value="GGDEF_dom"/>
</dbReference>
<dbReference type="GO" id="GO:1902201">
    <property type="term" value="P:negative regulation of bacterial-type flagellum-dependent cell motility"/>
    <property type="evidence" value="ECO:0007669"/>
    <property type="project" value="TreeGrafter"/>
</dbReference>
<dbReference type="STRING" id="1330330.IX53_01310"/>
<dbReference type="PATRIC" id="fig|1330330.3.peg.266"/>
<dbReference type="CDD" id="cd01949">
    <property type="entry name" value="GGDEF"/>
    <property type="match status" value="1"/>
</dbReference>